<dbReference type="InterPro" id="IPR027417">
    <property type="entry name" value="P-loop_NTPase"/>
</dbReference>
<organism evidence="3 4">
    <name type="scientific">Pocillopora damicornis</name>
    <name type="common">Cauliflower coral</name>
    <name type="synonym">Millepora damicornis</name>
    <dbReference type="NCBI Taxonomy" id="46731"/>
    <lineage>
        <taxon>Eukaryota</taxon>
        <taxon>Metazoa</taxon>
        <taxon>Cnidaria</taxon>
        <taxon>Anthozoa</taxon>
        <taxon>Hexacorallia</taxon>
        <taxon>Scleractinia</taxon>
        <taxon>Astrocoeniina</taxon>
        <taxon>Pocilloporidae</taxon>
        <taxon>Pocillopora</taxon>
    </lineage>
</organism>
<dbReference type="Proteomes" id="UP000275408">
    <property type="component" value="Unassembled WGS sequence"/>
</dbReference>
<evidence type="ECO:0000259" key="2">
    <source>
        <dbReference type="PROSITE" id="PS50168"/>
    </source>
</evidence>
<accession>A0A3M6UIP7</accession>
<comment type="caution">
    <text evidence="3">The sequence shown here is derived from an EMBL/GenBank/DDBJ whole genome shotgun (WGS) entry which is preliminary data.</text>
</comment>
<dbReference type="InterPro" id="IPR001875">
    <property type="entry name" value="DED_dom"/>
</dbReference>
<dbReference type="Gene3D" id="3.40.50.300">
    <property type="entry name" value="P-loop containing nucleotide triphosphate hydrolases"/>
    <property type="match status" value="1"/>
</dbReference>
<proteinExistence type="predicted"/>
<dbReference type="GO" id="GO:0006915">
    <property type="term" value="P:apoptotic process"/>
    <property type="evidence" value="ECO:0007669"/>
    <property type="project" value="UniProtKB-KW"/>
</dbReference>
<dbReference type="InterPro" id="IPR011029">
    <property type="entry name" value="DEATH-like_dom_sf"/>
</dbReference>
<evidence type="ECO:0000313" key="4">
    <source>
        <dbReference type="Proteomes" id="UP000275408"/>
    </source>
</evidence>
<evidence type="ECO:0000256" key="1">
    <source>
        <dbReference type="ARBA" id="ARBA00022703"/>
    </source>
</evidence>
<dbReference type="GO" id="GO:0016887">
    <property type="term" value="F:ATP hydrolysis activity"/>
    <property type="evidence" value="ECO:0007669"/>
    <property type="project" value="InterPro"/>
</dbReference>
<feature type="domain" description="DED" evidence="2">
    <location>
        <begin position="324"/>
        <end position="407"/>
    </location>
</feature>
<evidence type="ECO:0000313" key="3">
    <source>
        <dbReference type="EMBL" id="RMX53527.1"/>
    </source>
</evidence>
<dbReference type="CDD" id="cd00045">
    <property type="entry name" value="DED"/>
    <property type="match status" value="1"/>
</dbReference>
<dbReference type="Pfam" id="PF13401">
    <property type="entry name" value="AAA_22"/>
    <property type="match status" value="1"/>
</dbReference>
<feature type="domain" description="DED" evidence="2">
    <location>
        <begin position="19"/>
        <end position="103"/>
    </location>
</feature>
<dbReference type="STRING" id="46731.A0A3M6UIP7"/>
<dbReference type="EMBL" id="RCHS01001420">
    <property type="protein sequence ID" value="RMX53527.1"/>
    <property type="molecule type" value="Genomic_DNA"/>
</dbReference>
<dbReference type="Gene3D" id="1.10.533.10">
    <property type="entry name" value="Death Domain, Fas"/>
    <property type="match status" value="2"/>
</dbReference>
<protein>
    <recommendedName>
        <fullName evidence="2">DED domain-containing protein</fullName>
    </recommendedName>
</protein>
<gene>
    <name evidence="3" type="ORF">pdam_00004405</name>
</gene>
<dbReference type="SUPFAM" id="SSF47986">
    <property type="entry name" value="DEATH domain"/>
    <property type="match status" value="2"/>
</dbReference>
<dbReference type="SMART" id="SM00031">
    <property type="entry name" value="DED"/>
    <property type="match status" value="2"/>
</dbReference>
<dbReference type="OrthoDB" id="100767at2759"/>
<keyword evidence="4" id="KW-1185">Reference proteome</keyword>
<keyword evidence="1" id="KW-0053">Apoptosis</keyword>
<dbReference type="AlphaFoldDB" id="A0A3M6UIP7"/>
<dbReference type="InterPro" id="IPR049945">
    <property type="entry name" value="AAA_22"/>
</dbReference>
<reference evidence="3 4" key="1">
    <citation type="journal article" date="2018" name="Sci. Rep.">
        <title>Comparative analysis of the Pocillopora damicornis genome highlights role of immune system in coral evolution.</title>
        <authorList>
            <person name="Cunning R."/>
            <person name="Bay R.A."/>
            <person name="Gillette P."/>
            <person name="Baker A.C."/>
            <person name="Traylor-Knowles N."/>
        </authorList>
    </citation>
    <scope>NUCLEOTIDE SEQUENCE [LARGE SCALE GENOMIC DNA]</scope>
    <source>
        <strain evidence="3">RSMAS</strain>
        <tissue evidence="3">Whole animal</tissue>
    </source>
</reference>
<dbReference type="PANTHER" id="PTHR48169:SF7">
    <property type="entry name" value="CASPASE 10"/>
    <property type="match status" value="1"/>
</dbReference>
<sequence length="408" mass="46598">MAQSTRPPNISLPPRNKAEFDTFLGDIAREITKEELDKMKFLCARQYNNNNYLPRGELDAIERQHEFLRFLSQEEKICQEDVSYLVWLLRTVGCIELAVSIEKHGPPSSPGGLPRNLPHLTAHFVGRNAEVDEIEKKLQTFRMVVLLSIPGMGKTEVGIRVSHLLKERGDQFVTHIRVESHHQKLADICSEILDRLSSRPWSPTADFMSIAKCKLSERNIPTVIVLDNTENIQGEEFDEFAKWLVKSAPNVQLIITTRKDVGFLSADVFTFRLKPLDPDSSATLLRNLVDDCNRQRLLETIRLSNMAHSPRPPNISLPARYIPEFNAFLVSIAEEITEEELKEMKYLCARQKNNNYLPQGKLDAIKNPHEFLSFLHQRDKICPEDVSYLVWLLKGIGCADLAASIEKQ</sequence>
<dbReference type="SUPFAM" id="SSF52540">
    <property type="entry name" value="P-loop containing nucleoside triphosphate hydrolases"/>
    <property type="match status" value="1"/>
</dbReference>
<dbReference type="GO" id="GO:0042981">
    <property type="term" value="P:regulation of apoptotic process"/>
    <property type="evidence" value="ECO:0007669"/>
    <property type="project" value="InterPro"/>
</dbReference>
<feature type="non-terminal residue" evidence="3">
    <location>
        <position position="408"/>
    </location>
</feature>
<dbReference type="PROSITE" id="PS50168">
    <property type="entry name" value="DED"/>
    <property type="match status" value="2"/>
</dbReference>
<dbReference type="Pfam" id="PF01335">
    <property type="entry name" value="DED"/>
    <property type="match status" value="2"/>
</dbReference>
<name>A0A3M6UIP7_POCDA</name>
<dbReference type="PANTHER" id="PTHR48169">
    <property type="entry name" value="DED DOMAIN-CONTAINING PROTEIN"/>
    <property type="match status" value="1"/>
</dbReference>